<keyword evidence="3" id="KW-1185">Reference proteome</keyword>
<dbReference type="OrthoDB" id="2431475at2759"/>
<proteinExistence type="predicted"/>
<dbReference type="PANTHER" id="PTHR40132">
    <property type="entry name" value="PRE-MRNA-SPLICING FACTOR 38B"/>
    <property type="match status" value="1"/>
</dbReference>
<dbReference type="EMBL" id="CABFOC020000002">
    <property type="protein sequence ID" value="CAH0039171.1"/>
    <property type="molecule type" value="Genomic_DNA"/>
</dbReference>
<evidence type="ECO:0000313" key="3">
    <source>
        <dbReference type="Proteomes" id="UP000775872"/>
    </source>
</evidence>
<dbReference type="Proteomes" id="UP000775872">
    <property type="component" value="Unassembled WGS sequence"/>
</dbReference>
<name>A0A9N9YVY0_9HYPO</name>
<feature type="region of interest" description="Disordered" evidence="1">
    <location>
        <begin position="339"/>
        <end position="371"/>
    </location>
</feature>
<feature type="compositionally biased region" description="Polar residues" evidence="1">
    <location>
        <begin position="139"/>
        <end position="150"/>
    </location>
</feature>
<feature type="compositionally biased region" description="Basic residues" evidence="1">
    <location>
        <begin position="201"/>
        <end position="232"/>
    </location>
</feature>
<evidence type="ECO:0000256" key="1">
    <source>
        <dbReference type="SAM" id="MobiDB-lite"/>
    </source>
</evidence>
<evidence type="ECO:0008006" key="4">
    <source>
        <dbReference type="Google" id="ProtNLM"/>
    </source>
</evidence>
<gene>
    <name evidence="2" type="ORF">CSOL1703_00003474</name>
</gene>
<reference evidence="2" key="1">
    <citation type="submission" date="2021-10" db="EMBL/GenBank/DDBJ databases">
        <authorList>
            <person name="Piombo E."/>
        </authorList>
    </citation>
    <scope>NUCLEOTIDE SEQUENCE</scope>
</reference>
<dbReference type="PANTHER" id="PTHR40132:SF1">
    <property type="entry name" value="PRE-MRNA-SPLICING FACTOR 38B"/>
    <property type="match status" value="1"/>
</dbReference>
<protein>
    <recommendedName>
        <fullName evidence="4">Pre-mRNA-splicing factor 38B</fullName>
    </recommendedName>
</protein>
<organism evidence="2 3">
    <name type="scientific">Clonostachys solani</name>
    <dbReference type="NCBI Taxonomy" id="160281"/>
    <lineage>
        <taxon>Eukaryota</taxon>
        <taxon>Fungi</taxon>
        <taxon>Dikarya</taxon>
        <taxon>Ascomycota</taxon>
        <taxon>Pezizomycotina</taxon>
        <taxon>Sordariomycetes</taxon>
        <taxon>Hypocreomycetidae</taxon>
        <taxon>Hypocreales</taxon>
        <taxon>Bionectriaceae</taxon>
        <taxon>Clonostachys</taxon>
    </lineage>
</organism>
<sequence length="371" mass="42762">MANHELLTDDYVAELLAKDAQDCSLKYSAMGMDAFRSNKKPANLPKPNTRFLRHIIKDTDTHNKALLAKEAAESKARLEDLEHSEEVKRLKSNPDSRDIRRRQLGDIHAILGGKKRRRTEDGESSSGSRDSRRHGTGASGESSHKTQSSKDLFKDRHEDRRRHGRLDDDYDNHGDRTRRESGRSRRRERDRDSDSDDERHRHSRRKRHRSSSPVIRRRSRSRERRKHRHRSRSPLVRDTSAKRQGKSPQRDSDSADELVGPMPAPRPRGRGALAGSSGIDHRFSETYDPKTDVQMDEEEGGDWDNALEAFRDRQKLKQNQEARLRSAGFGEAQIQKLQAGGEKLTEDVRWSQAGEKRVWDRGKEDDSDMNL</sequence>
<feature type="compositionally biased region" description="Basic and acidic residues" evidence="1">
    <location>
        <begin position="343"/>
        <end position="364"/>
    </location>
</feature>
<evidence type="ECO:0000313" key="2">
    <source>
        <dbReference type="EMBL" id="CAH0039171.1"/>
    </source>
</evidence>
<feature type="region of interest" description="Disordered" evidence="1">
    <location>
        <begin position="85"/>
        <end position="298"/>
    </location>
</feature>
<accession>A0A9N9YVY0</accession>
<feature type="compositionally biased region" description="Basic and acidic residues" evidence="1">
    <location>
        <begin position="85"/>
        <end position="105"/>
    </location>
</feature>
<comment type="caution">
    <text evidence="2">The sequence shown here is derived from an EMBL/GenBank/DDBJ whole genome shotgun (WGS) entry which is preliminary data.</text>
</comment>
<dbReference type="AlphaFoldDB" id="A0A9N9YVY0"/>
<feature type="compositionally biased region" description="Basic and acidic residues" evidence="1">
    <location>
        <begin position="279"/>
        <end position="293"/>
    </location>
</feature>
<feature type="compositionally biased region" description="Basic and acidic residues" evidence="1">
    <location>
        <begin position="165"/>
        <end position="200"/>
    </location>
</feature>